<dbReference type="EC" id="3.4.19.12" evidence="5"/>
<keyword evidence="14" id="KW-0788">Thiol protease</keyword>
<feature type="compositionally biased region" description="Polar residues" evidence="20">
    <location>
        <begin position="117"/>
        <end position="129"/>
    </location>
</feature>
<evidence type="ECO:0000259" key="22">
    <source>
        <dbReference type="PROSITE" id="PS50802"/>
    </source>
</evidence>
<keyword evidence="9" id="KW-0479">Metal-binding</keyword>
<dbReference type="FunFam" id="4.10.1060.10:FF:000006">
    <property type="entry name" value="ubiquitin thioesterase ZRANB1 isoform X1"/>
    <property type="match status" value="1"/>
</dbReference>
<dbReference type="Gene3D" id="1.25.40.560">
    <property type="match status" value="1"/>
</dbReference>
<evidence type="ECO:0000256" key="6">
    <source>
        <dbReference type="ARBA" id="ARBA00022490"/>
    </source>
</evidence>
<evidence type="ECO:0000256" key="4">
    <source>
        <dbReference type="ARBA" id="ARBA00005865"/>
    </source>
</evidence>
<dbReference type="GO" id="GO:0005634">
    <property type="term" value="C:nucleus"/>
    <property type="evidence" value="ECO:0007669"/>
    <property type="project" value="UniProtKB-SubCell"/>
</dbReference>
<keyword evidence="8" id="KW-0879">Wnt signaling pathway</keyword>
<evidence type="ECO:0000256" key="7">
    <source>
        <dbReference type="ARBA" id="ARBA00022670"/>
    </source>
</evidence>
<dbReference type="PROSITE" id="PS50199">
    <property type="entry name" value="ZF_RANBP2_2"/>
    <property type="match status" value="3"/>
</dbReference>
<feature type="region of interest" description="Disordered" evidence="20">
    <location>
        <begin position="204"/>
        <end position="228"/>
    </location>
</feature>
<evidence type="ECO:0000256" key="14">
    <source>
        <dbReference type="ARBA" id="ARBA00022807"/>
    </source>
</evidence>
<dbReference type="Pfam" id="PF02338">
    <property type="entry name" value="OTU"/>
    <property type="match status" value="1"/>
</dbReference>
<dbReference type="GO" id="GO:0035523">
    <property type="term" value="P:protein K29-linked deubiquitination"/>
    <property type="evidence" value="ECO:0007669"/>
    <property type="project" value="TreeGrafter"/>
</dbReference>
<dbReference type="InterPro" id="IPR051346">
    <property type="entry name" value="OTU_Deubiquitinase"/>
</dbReference>
<keyword evidence="12" id="KW-0833">Ubl conjugation pathway</keyword>
<feature type="region of interest" description="Disordered" evidence="20">
    <location>
        <begin position="117"/>
        <end position="137"/>
    </location>
</feature>
<keyword evidence="6" id="KW-0963">Cytoplasm</keyword>
<keyword evidence="24" id="KW-1185">Reference proteome</keyword>
<evidence type="ECO:0000256" key="5">
    <source>
        <dbReference type="ARBA" id="ARBA00012759"/>
    </source>
</evidence>
<dbReference type="GO" id="GO:0005737">
    <property type="term" value="C:cytoplasm"/>
    <property type="evidence" value="ECO:0007669"/>
    <property type="project" value="UniProtKB-SubCell"/>
</dbReference>
<dbReference type="Gene3D" id="4.10.1060.10">
    <property type="entry name" value="Zinc finger, RanBP2-type"/>
    <property type="match status" value="3"/>
</dbReference>
<keyword evidence="15" id="KW-0862">Zinc</keyword>
<dbReference type="GO" id="GO:0071947">
    <property type="term" value="P:protein deubiquitination involved in ubiquitin-dependent protein catabolic process"/>
    <property type="evidence" value="ECO:0007669"/>
    <property type="project" value="TreeGrafter"/>
</dbReference>
<keyword evidence="11 19" id="KW-0863">Zinc-finger</keyword>
<gene>
    <name evidence="23" type="ORF">N336_02908</name>
</gene>
<dbReference type="GO" id="GO:0007010">
    <property type="term" value="P:cytoskeleton organization"/>
    <property type="evidence" value="ECO:0007669"/>
    <property type="project" value="TreeGrafter"/>
</dbReference>
<name>A0A093QFJ7_PHACA</name>
<dbReference type="GO" id="GO:0016055">
    <property type="term" value="P:Wnt signaling pathway"/>
    <property type="evidence" value="ECO:0007669"/>
    <property type="project" value="UniProtKB-KW"/>
</dbReference>
<keyword evidence="10" id="KW-0677">Repeat</keyword>
<evidence type="ECO:0000256" key="10">
    <source>
        <dbReference type="ARBA" id="ARBA00022737"/>
    </source>
</evidence>
<evidence type="ECO:0000256" key="11">
    <source>
        <dbReference type="ARBA" id="ARBA00022771"/>
    </source>
</evidence>
<feature type="domain" description="OTU" evidence="22">
    <location>
        <begin position="421"/>
        <end position="581"/>
    </location>
</feature>
<organism evidence="23 24">
    <name type="scientific">Phalacrocorax carbo</name>
    <name type="common">Great cormorant</name>
    <name type="synonym">Pelecanus carbo</name>
    <dbReference type="NCBI Taxonomy" id="9209"/>
    <lineage>
        <taxon>Eukaryota</taxon>
        <taxon>Metazoa</taxon>
        <taxon>Chordata</taxon>
        <taxon>Craniata</taxon>
        <taxon>Vertebrata</taxon>
        <taxon>Euteleostomi</taxon>
        <taxon>Archelosauria</taxon>
        <taxon>Archosauria</taxon>
        <taxon>Dinosauria</taxon>
        <taxon>Saurischia</taxon>
        <taxon>Theropoda</taxon>
        <taxon>Coelurosauria</taxon>
        <taxon>Aves</taxon>
        <taxon>Neognathae</taxon>
        <taxon>Neoaves</taxon>
        <taxon>Aequornithes</taxon>
        <taxon>Suliformes</taxon>
        <taxon>Phalacrocoracidae</taxon>
        <taxon>Phalacrocorax</taxon>
    </lineage>
</organism>
<dbReference type="InterPro" id="IPR003323">
    <property type="entry name" value="OTU_dom"/>
</dbReference>
<feature type="domain" description="RanBP2-type" evidence="21">
    <location>
        <begin position="87"/>
        <end position="116"/>
    </location>
</feature>
<dbReference type="FunFam" id="4.10.1060.10:FF:000011">
    <property type="entry name" value="ubiquitin thioesterase ZRANB1 isoform X1"/>
    <property type="match status" value="1"/>
</dbReference>
<evidence type="ECO:0000256" key="3">
    <source>
        <dbReference type="ARBA" id="ARBA00004496"/>
    </source>
</evidence>
<dbReference type="AlphaFoldDB" id="A0A093QFJ7"/>
<dbReference type="InterPro" id="IPR001876">
    <property type="entry name" value="Znf_RanBP2"/>
</dbReference>
<dbReference type="PROSITE" id="PS50802">
    <property type="entry name" value="OTU"/>
    <property type="match status" value="1"/>
</dbReference>
<feature type="domain" description="RanBP2-type" evidence="21">
    <location>
        <begin position="6"/>
        <end position="36"/>
    </location>
</feature>
<keyword evidence="13" id="KW-0378">Hydrolase</keyword>
<evidence type="ECO:0000313" key="24">
    <source>
        <dbReference type="Proteomes" id="UP000053238"/>
    </source>
</evidence>
<comment type="function">
    <text evidence="18">Ubiquitin thioesterase, which specifically hydrolyzes 'Lys-29'-linked and 'Lys-33'-linked diubiquitin. Also cleaves 'Lys-63'-linked chains, but with 40-fold less efficiency compared to 'Lys-29'-linked ones. Positive regulator of the Wnt signaling pathway that deubiquitinates APC protein, a negative regulator of Wnt-mediated transcription. Acts as a regulator of autophagy by mediating deubiquitination of PIK3C3/VPS34, thereby promoting autophagosome maturation. Plays a role in the regulation of cell morphology and cytoskeletal organization. Required in the stress fiber dynamics and cell migration.</text>
</comment>
<evidence type="ECO:0000256" key="19">
    <source>
        <dbReference type="PROSITE-ProRule" id="PRU00322"/>
    </source>
</evidence>
<dbReference type="GO" id="GO:0004843">
    <property type="term" value="F:cysteine-type deubiquitinase activity"/>
    <property type="evidence" value="ECO:0007669"/>
    <property type="project" value="UniProtKB-EC"/>
</dbReference>
<comment type="catalytic activity">
    <reaction evidence="1">
        <text>Thiol-dependent hydrolysis of ester, thioester, amide, peptide and isopeptide bonds formed by the C-terminal Gly of ubiquitin (a 76-residue protein attached to proteins as an intracellular targeting signal).</text>
        <dbReference type="EC" id="3.4.19.12"/>
    </reaction>
</comment>
<evidence type="ECO:0000256" key="8">
    <source>
        <dbReference type="ARBA" id="ARBA00022687"/>
    </source>
</evidence>
<dbReference type="GO" id="GO:0016477">
    <property type="term" value="P:cell migration"/>
    <property type="evidence" value="ECO:0007669"/>
    <property type="project" value="TreeGrafter"/>
</dbReference>
<evidence type="ECO:0000259" key="21">
    <source>
        <dbReference type="PROSITE" id="PS50199"/>
    </source>
</evidence>
<dbReference type="GO" id="GO:0030177">
    <property type="term" value="P:positive regulation of Wnt signaling pathway"/>
    <property type="evidence" value="ECO:0007669"/>
    <property type="project" value="TreeGrafter"/>
</dbReference>
<keyword evidence="7" id="KW-0645">Protease</keyword>
<sequence length="697" mass="79811">KCTMTERGIKWACEYCTYENWPSAIKCTMCRAQRPSGTIITEDPFKSGSSDIGRDWDPTSTEGGSSPLICPDSSARPRVKSSYTMESANKWSCHMCTYLNWPRAIRCTQCLSQRRTRSPTESPQSSGSGSRPVPFSVDPCEEYNDRNKLNTRAQHWTCSVCTYENWAKARKCVVCDHPRPNNIEAIELADTEEASSIINEQDRARWRGSCSSGNSQRRSPPTTKRESDVKMDFQRIELAGAVGSKEELEVDFKKLKQIKNRMKKTDWLFLNACIGVVEGDLAAVEAYKSSGGDIARQLTADEVRLLNRPSAFDVGYTLVHLAIRFQRQDMLAILLTEVKVTEQIRREIAASLHQRKGDFACYFLTDLVTFTLPADIEDLPPTVQEKLFDEVLDRDVQKELEEESPIINWSLELGTRLDSRLYALWNRTAGDCLLDSVLQATWGIYDKDSVLRKALHDSLHDCSHWFYTRWKGWESWYSQSFGLHFSLREEQWQEDWAFILSLASQPGASLEQTHIFVLAHILRRPIIVYGVKYYKSFRGETLGYTRFQGVYLPLLWEQSFCWKSPIALGYTRGHFSALVAMENDGYGNRGAGANLNTDDDVTVTFLPLVDSERKLLHIHFLSAQEIGNEEQQEKLLREWLDCCVTEGGVLVAMQKSSRRRNHPLVTQMVEKWLDRYRQIRPCTSLSDGEEDEDDDDE</sequence>
<dbReference type="MEROPS" id="C64.004"/>
<dbReference type="CDD" id="cd22767">
    <property type="entry name" value="OTU_ZRANB1"/>
    <property type="match status" value="1"/>
</dbReference>
<dbReference type="FunFam" id="4.10.1060.10:FF:000012">
    <property type="entry name" value="ubiquitin thioesterase ZRANB1 isoform X1"/>
    <property type="match status" value="1"/>
</dbReference>
<proteinExistence type="inferred from homology"/>
<evidence type="ECO:0000256" key="2">
    <source>
        <dbReference type="ARBA" id="ARBA00004123"/>
    </source>
</evidence>
<feature type="domain" description="RanBP2-type" evidence="21">
    <location>
        <begin position="152"/>
        <end position="181"/>
    </location>
</feature>
<dbReference type="SMART" id="SM00547">
    <property type="entry name" value="ZnF_RBZ"/>
    <property type="match status" value="3"/>
</dbReference>
<comment type="similarity">
    <text evidence="4">Belongs to the peptidase C64 family.</text>
</comment>
<reference evidence="23 24" key="1">
    <citation type="submission" date="2014-04" db="EMBL/GenBank/DDBJ databases">
        <title>Genome evolution of avian class.</title>
        <authorList>
            <person name="Zhang G."/>
            <person name="Li C."/>
        </authorList>
    </citation>
    <scope>NUCLEOTIDE SEQUENCE [LARGE SCALE GENOMIC DNA]</scope>
    <source>
        <strain evidence="23">BGI_N336</strain>
    </source>
</reference>
<accession>A0A093QFJ7</accession>
<evidence type="ECO:0000313" key="23">
    <source>
        <dbReference type="EMBL" id="KFW87708.1"/>
    </source>
</evidence>
<evidence type="ECO:0000256" key="18">
    <source>
        <dbReference type="ARBA" id="ARBA00059005"/>
    </source>
</evidence>
<keyword evidence="17" id="KW-0539">Nucleus</keyword>
<feature type="non-terminal residue" evidence="23">
    <location>
        <position position="697"/>
    </location>
</feature>
<comment type="subcellular location">
    <subcellularLocation>
        <location evidence="3">Cytoplasm</location>
    </subcellularLocation>
    <subcellularLocation>
        <location evidence="2">Nucleus</location>
    </subcellularLocation>
</comment>
<evidence type="ECO:0000256" key="13">
    <source>
        <dbReference type="ARBA" id="ARBA00022801"/>
    </source>
</evidence>
<dbReference type="GO" id="GO:0070530">
    <property type="term" value="F:K63-linked polyubiquitin modification-dependent protein binding"/>
    <property type="evidence" value="ECO:0007669"/>
    <property type="project" value="TreeGrafter"/>
</dbReference>
<feature type="non-terminal residue" evidence="23">
    <location>
        <position position="1"/>
    </location>
</feature>
<dbReference type="EMBL" id="KL419074">
    <property type="protein sequence ID" value="KFW87708.1"/>
    <property type="molecule type" value="Genomic_DNA"/>
</dbReference>
<evidence type="ECO:0000256" key="1">
    <source>
        <dbReference type="ARBA" id="ARBA00000707"/>
    </source>
</evidence>
<dbReference type="SUPFAM" id="SSF90209">
    <property type="entry name" value="Ran binding protein zinc finger-like"/>
    <property type="match status" value="3"/>
</dbReference>
<evidence type="ECO:0000256" key="17">
    <source>
        <dbReference type="ARBA" id="ARBA00023242"/>
    </source>
</evidence>
<evidence type="ECO:0000256" key="12">
    <source>
        <dbReference type="ARBA" id="ARBA00022786"/>
    </source>
</evidence>
<keyword evidence="16" id="KW-0040">ANK repeat</keyword>
<dbReference type="Pfam" id="PF18418">
    <property type="entry name" value="AnkUBD"/>
    <property type="match status" value="1"/>
</dbReference>
<protein>
    <recommendedName>
        <fullName evidence="5">ubiquitinyl hydrolase 1</fullName>
        <ecNumber evidence="5">3.4.19.12</ecNumber>
    </recommendedName>
</protein>
<dbReference type="PANTHER" id="PTHR13367:SF28">
    <property type="entry name" value="UBIQUITIN THIOESTERASE ZRANB1"/>
    <property type="match status" value="1"/>
</dbReference>
<dbReference type="Proteomes" id="UP000053238">
    <property type="component" value="Unassembled WGS sequence"/>
</dbReference>
<dbReference type="GO" id="GO:1990168">
    <property type="term" value="P:protein K33-linked deubiquitination"/>
    <property type="evidence" value="ECO:0007669"/>
    <property type="project" value="TreeGrafter"/>
</dbReference>
<feature type="region of interest" description="Disordered" evidence="20">
    <location>
        <begin position="41"/>
        <end position="68"/>
    </location>
</feature>
<dbReference type="PROSITE" id="PS01358">
    <property type="entry name" value="ZF_RANBP2_1"/>
    <property type="match status" value="3"/>
</dbReference>
<feature type="compositionally biased region" description="Polar residues" evidence="20">
    <location>
        <begin position="209"/>
        <end position="222"/>
    </location>
</feature>
<dbReference type="InterPro" id="IPR036443">
    <property type="entry name" value="Znf_RanBP2_sf"/>
</dbReference>
<dbReference type="FunFam" id="1.25.40.560:FF:000001">
    <property type="entry name" value="ubiquitin thioesterase ZRANB1 isoform X1"/>
    <property type="match status" value="1"/>
</dbReference>
<evidence type="ECO:0000256" key="15">
    <source>
        <dbReference type="ARBA" id="ARBA00022833"/>
    </source>
</evidence>
<dbReference type="PANTHER" id="PTHR13367">
    <property type="entry name" value="UBIQUITIN THIOESTERASE"/>
    <property type="match status" value="1"/>
</dbReference>
<evidence type="ECO:0000256" key="9">
    <source>
        <dbReference type="ARBA" id="ARBA00022723"/>
    </source>
</evidence>
<dbReference type="GO" id="GO:0008270">
    <property type="term" value="F:zinc ion binding"/>
    <property type="evidence" value="ECO:0007669"/>
    <property type="project" value="UniProtKB-KW"/>
</dbReference>
<dbReference type="InterPro" id="IPR049768">
    <property type="entry name" value="ZRANB1_OTU"/>
</dbReference>
<dbReference type="Pfam" id="PF00641">
    <property type="entry name" value="Zn_ribbon_RanBP"/>
    <property type="match status" value="2"/>
</dbReference>
<evidence type="ECO:0000256" key="20">
    <source>
        <dbReference type="SAM" id="MobiDB-lite"/>
    </source>
</evidence>
<dbReference type="InterPro" id="IPR041294">
    <property type="entry name" value="AnkUBD"/>
</dbReference>
<evidence type="ECO:0000256" key="16">
    <source>
        <dbReference type="ARBA" id="ARBA00023043"/>
    </source>
</evidence>